<dbReference type="PIR" id="T12726">
    <property type="entry name" value="T12726"/>
</dbReference>
<dbReference type="NCBIfam" id="TIGR01540">
    <property type="entry name" value="portal_PBSX"/>
    <property type="match status" value="1"/>
</dbReference>
<dbReference type="KEGG" id="vg:1261709"/>
<organism evidence="5 6">
    <name type="scientific">Methanobacterium phage psiM2</name>
    <name type="common">PsiM2</name>
    <dbReference type="NCBI Taxonomy" id="77048"/>
    <lineage>
        <taxon>Viruses</taxon>
        <taxon>Duplodnaviria</taxon>
        <taxon>Heunggongvirae</taxon>
        <taxon>Uroviricota</taxon>
        <taxon>Caudoviricetes</taxon>
        <taxon>Methanobavirales</taxon>
        <taxon>Leisingerviridae</taxon>
        <taxon>Psimunavirus</taxon>
        <taxon>Psimunavirus limi</taxon>
        <taxon>Psimunavirus psiM2</taxon>
    </lineage>
</organism>
<evidence type="ECO:0000256" key="3">
    <source>
        <dbReference type="ARBA" id="ARBA00023009"/>
    </source>
</evidence>
<dbReference type="PIRSF" id="PIRSF019260">
    <property type="entry name" value="PBSX_XkdE_prd"/>
    <property type="match status" value="1"/>
</dbReference>
<keyword evidence="3" id="KW-1162">Viral penetration into host cytoplasm</keyword>
<evidence type="ECO:0000256" key="1">
    <source>
        <dbReference type="ARBA" id="ARBA00006799"/>
    </source>
</evidence>
<reference evidence="5 6" key="1">
    <citation type="journal article" date="1998" name="Mol. Microbiol.">
        <title>Molecular analysis of Methanobacterium phage psiM2.</title>
        <authorList>
            <person name="Pfister P."/>
            <person name="Wasserfallen A."/>
            <person name="Stettler R."/>
            <person name="Leisinger T."/>
        </authorList>
    </citation>
    <scope>NUCLEOTIDE SEQUENCE</scope>
</reference>
<dbReference type="InterPro" id="IPR016753">
    <property type="entry name" value="PBSX_Firmicutes"/>
</dbReference>
<proteinExistence type="inferred from homology"/>
<dbReference type="RefSeq" id="NP_046965.1">
    <property type="nucleotide sequence ID" value="NC_001902.1"/>
</dbReference>
<dbReference type="EMBL" id="AF065411">
    <property type="protein sequence ID" value="AAC27049.1"/>
    <property type="molecule type" value="Genomic_DNA"/>
</dbReference>
<keyword evidence="2" id="KW-0118">Viral capsid assembly</keyword>
<dbReference type="Proteomes" id="UP000001155">
    <property type="component" value="Segment"/>
</dbReference>
<protein>
    <submittedName>
        <fullName evidence="5">Portal protein</fullName>
    </submittedName>
</protein>
<keyword evidence="4" id="KW-0231">Viral genome packaging</keyword>
<evidence type="ECO:0000256" key="4">
    <source>
        <dbReference type="ARBA" id="ARBA00023219"/>
    </source>
</evidence>
<evidence type="ECO:0000256" key="2">
    <source>
        <dbReference type="ARBA" id="ARBA00022950"/>
    </source>
</evidence>
<evidence type="ECO:0000313" key="5">
    <source>
        <dbReference type="EMBL" id="AAC27049.1"/>
    </source>
</evidence>
<dbReference type="InterPro" id="IPR006430">
    <property type="entry name" value="Phage_portal_PBSX"/>
</dbReference>
<keyword evidence="3" id="KW-1160">Virus entry into host cell</keyword>
<sequence>MFNYHLSIRSLEKYKAIKREEVESQALGETRFEEYVEPKVNPLVLLSLLQVNPYHASACSIKANDIIRTGYILEGDDEGVVDEFIRACKPSFEYVLLRALEDLQVFNYCTLEVVRDDRGDPIRFEYIPSHTIRVHKDGSRYRQTWDGVNITHFKDYRYEGEINPETGEDQDSVGANELVFIHIPSPVCSYYGVPRYVSAAPAILAMQKIDEYNYAFFDNYTIPSYVITVTGEFEDELEEDPDGNPTGRTVIQALIEDNFKHLKEAPHTPLVFSIPGGDTVKVTFTPLNTSQKELSFREYAAEKKYDIAAAHMIDPYRLGIADTGPLGGNFAEVTRRTYYESVVRPQQNIISSILTDFFQVKFNPKTRFKFNDETLLESDSVRNCALLVQSGVLTPAEARERLFGLDGGPDIFMVPSKGAAKSVKRQERNYEKNQIREIRKIYAKYRPRFNEIISSKLSAEEKKKKIDESLAEFRAEAYEAGKKMLIIGGDMGSMSALNQGVSVIPSKPLNLERYEELLEASVEDMIGRIRHYLYKVIGWREL</sequence>
<keyword evidence="2" id="KW-1188">Viral release from host cell</keyword>
<dbReference type="Pfam" id="PF04860">
    <property type="entry name" value="Phage_portal"/>
    <property type="match status" value="1"/>
</dbReference>
<comment type="similarity">
    <text evidence="1">Belongs to the phage portal family. PBSX subfamily.</text>
</comment>
<accession>O80200</accession>
<evidence type="ECO:0000313" key="6">
    <source>
        <dbReference type="Proteomes" id="UP000001155"/>
    </source>
</evidence>
<dbReference type="GeneID" id="1261709"/>
<keyword evidence="3" id="KW-1171">Viral genome ejection through host cell envelope</keyword>
<keyword evidence="6" id="KW-1185">Reference proteome</keyword>
<dbReference type="InterPro" id="IPR006944">
    <property type="entry name" value="Phage/GTA_portal"/>
</dbReference>
<name>O80200_METM2</name>